<evidence type="ECO:0000256" key="2">
    <source>
        <dbReference type="ARBA" id="ARBA00012438"/>
    </source>
</evidence>
<keyword evidence="3" id="KW-0597">Phosphoprotein</keyword>
<dbReference type="InterPro" id="IPR036890">
    <property type="entry name" value="HATPase_C_sf"/>
</dbReference>
<dbReference type="GO" id="GO:0000155">
    <property type="term" value="F:phosphorelay sensor kinase activity"/>
    <property type="evidence" value="ECO:0007669"/>
    <property type="project" value="InterPro"/>
</dbReference>
<sequence length="311" mass="34929">MLFLTGYGWLLITLCGCLLTGVIYAYFTGHEAVKPFLWTWAALLALLVIFQDVLIQLEINFSAIVLLVLFCFIVFIFFEVSDNAKIKEEVARILELSNDRLDEERKIISIELHDSLNPKLILAKQKLVIALKKNDLLVASEDIHHAIDYINSAYQDVRNIICNTRSEIVESIGLTVALESLIGHYKGVFDKPSIALEHNLPRHPNLPKNVSLGLFRILQEAIINVIKHAEADHLYINISENKQIYAVTIRDNGKGIGSLSGMSKDGIGLIDMRRRVKKLGGDLKIEVPPQGGTVLSFSFRAPEVKMIIDRN</sequence>
<keyword evidence="8" id="KW-0902">Two-component regulatory system</keyword>
<comment type="catalytic activity">
    <reaction evidence="1">
        <text>ATP + protein L-histidine = ADP + protein N-phospho-L-histidine.</text>
        <dbReference type="EC" id="2.7.13.3"/>
    </reaction>
</comment>
<keyword evidence="9" id="KW-0472">Membrane</keyword>
<organism evidence="11 12">
    <name type="scientific">Polynucleobacter brandtiae</name>
    <dbReference type="NCBI Taxonomy" id="1938816"/>
    <lineage>
        <taxon>Bacteria</taxon>
        <taxon>Pseudomonadati</taxon>
        <taxon>Pseudomonadota</taxon>
        <taxon>Betaproteobacteria</taxon>
        <taxon>Burkholderiales</taxon>
        <taxon>Burkholderiaceae</taxon>
        <taxon>Polynucleobacter</taxon>
    </lineage>
</organism>
<dbReference type="EMBL" id="PGTX01000005">
    <property type="protein sequence ID" value="PJI76952.1"/>
    <property type="molecule type" value="Genomic_DNA"/>
</dbReference>
<evidence type="ECO:0000256" key="1">
    <source>
        <dbReference type="ARBA" id="ARBA00000085"/>
    </source>
</evidence>
<keyword evidence="5" id="KW-0547">Nucleotide-binding</keyword>
<dbReference type="EC" id="2.7.13.3" evidence="2"/>
<keyword evidence="12" id="KW-1185">Reference proteome</keyword>
<dbReference type="PANTHER" id="PTHR24421:SF10">
    <property type="entry name" value="NITRATE_NITRITE SENSOR PROTEIN NARQ"/>
    <property type="match status" value="1"/>
</dbReference>
<dbReference type="PROSITE" id="PS50109">
    <property type="entry name" value="HIS_KIN"/>
    <property type="match status" value="1"/>
</dbReference>
<gene>
    <name evidence="11" type="ORF">B0G85_1871</name>
</gene>
<comment type="caution">
    <text evidence="11">The sequence shown here is derived from an EMBL/GenBank/DDBJ whole genome shotgun (WGS) entry which is preliminary data.</text>
</comment>
<evidence type="ECO:0000256" key="5">
    <source>
        <dbReference type="ARBA" id="ARBA00022741"/>
    </source>
</evidence>
<dbReference type="InterPro" id="IPR011712">
    <property type="entry name" value="Sig_transdc_His_kin_sub3_dim/P"/>
</dbReference>
<keyword evidence="6 11" id="KW-0418">Kinase</keyword>
<dbReference type="GO" id="GO:0005524">
    <property type="term" value="F:ATP binding"/>
    <property type="evidence" value="ECO:0007669"/>
    <property type="project" value="UniProtKB-KW"/>
</dbReference>
<name>A0A2M8VJ51_9BURK</name>
<dbReference type="InterPro" id="IPR005467">
    <property type="entry name" value="His_kinase_dom"/>
</dbReference>
<dbReference type="RefSeq" id="WP_100380167.1">
    <property type="nucleotide sequence ID" value="NZ_CBCSBW010000006.1"/>
</dbReference>
<dbReference type="PANTHER" id="PTHR24421">
    <property type="entry name" value="NITRATE/NITRITE SENSOR PROTEIN NARX-RELATED"/>
    <property type="match status" value="1"/>
</dbReference>
<evidence type="ECO:0000256" key="9">
    <source>
        <dbReference type="SAM" id="Phobius"/>
    </source>
</evidence>
<proteinExistence type="predicted"/>
<protein>
    <recommendedName>
        <fullName evidence="2">histidine kinase</fullName>
        <ecNumber evidence="2">2.7.13.3</ecNumber>
    </recommendedName>
</protein>
<feature type="transmembrane region" description="Helical" evidence="9">
    <location>
        <begin position="36"/>
        <end position="55"/>
    </location>
</feature>
<evidence type="ECO:0000256" key="4">
    <source>
        <dbReference type="ARBA" id="ARBA00022679"/>
    </source>
</evidence>
<dbReference type="GO" id="GO:0016020">
    <property type="term" value="C:membrane"/>
    <property type="evidence" value="ECO:0007669"/>
    <property type="project" value="InterPro"/>
</dbReference>
<dbReference type="Pfam" id="PF07730">
    <property type="entry name" value="HisKA_3"/>
    <property type="match status" value="1"/>
</dbReference>
<reference evidence="11 12" key="1">
    <citation type="submission" date="2017-11" db="EMBL/GenBank/DDBJ databases">
        <title>Genomic Encyclopedia of Type Strains, Phase III (KMG-III): the genomes of soil and plant-associated and newly described type strains.</title>
        <authorList>
            <person name="Whitman W."/>
        </authorList>
    </citation>
    <scope>NUCLEOTIDE SEQUENCE [LARGE SCALE GENOMIC DNA]</scope>
    <source>
        <strain evidence="11 12">UB-Domo-W1</strain>
    </source>
</reference>
<feature type="transmembrane region" description="Helical" evidence="9">
    <location>
        <begin position="61"/>
        <end position="78"/>
    </location>
</feature>
<dbReference type="AlphaFoldDB" id="A0A2M8VJ51"/>
<keyword evidence="4" id="KW-0808">Transferase</keyword>
<accession>A0A2M8VJ51</accession>
<dbReference type="Gene3D" id="3.30.565.10">
    <property type="entry name" value="Histidine kinase-like ATPase, C-terminal domain"/>
    <property type="match status" value="1"/>
</dbReference>
<dbReference type="SUPFAM" id="SSF55874">
    <property type="entry name" value="ATPase domain of HSP90 chaperone/DNA topoisomerase II/histidine kinase"/>
    <property type="match status" value="1"/>
</dbReference>
<feature type="transmembrane region" description="Helical" evidence="9">
    <location>
        <begin position="6"/>
        <end position="27"/>
    </location>
</feature>
<evidence type="ECO:0000256" key="6">
    <source>
        <dbReference type="ARBA" id="ARBA00022777"/>
    </source>
</evidence>
<dbReference type="GO" id="GO:0046983">
    <property type="term" value="F:protein dimerization activity"/>
    <property type="evidence" value="ECO:0007669"/>
    <property type="project" value="InterPro"/>
</dbReference>
<dbReference type="Pfam" id="PF02518">
    <property type="entry name" value="HATPase_c"/>
    <property type="match status" value="1"/>
</dbReference>
<evidence type="ECO:0000256" key="3">
    <source>
        <dbReference type="ARBA" id="ARBA00022553"/>
    </source>
</evidence>
<evidence type="ECO:0000256" key="7">
    <source>
        <dbReference type="ARBA" id="ARBA00022840"/>
    </source>
</evidence>
<keyword evidence="9" id="KW-1133">Transmembrane helix</keyword>
<dbReference type="OrthoDB" id="9813412at2"/>
<evidence type="ECO:0000259" key="10">
    <source>
        <dbReference type="PROSITE" id="PS50109"/>
    </source>
</evidence>
<feature type="domain" description="Histidine kinase" evidence="10">
    <location>
        <begin position="214"/>
        <end position="303"/>
    </location>
</feature>
<dbReference type="InterPro" id="IPR050482">
    <property type="entry name" value="Sensor_HK_TwoCompSys"/>
</dbReference>
<dbReference type="Proteomes" id="UP000229366">
    <property type="component" value="Unassembled WGS sequence"/>
</dbReference>
<keyword evidence="7" id="KW-0067">ATP-binding</keyword>
<evidence type="ECO:0000256" key="8">
    <source>
        <dbReference type="ARBA" id="ARBA00023012"/>
    </source>
</evidence>
<keyword evidence="9" id="KW-0812">Transmembrane</keyword>
<evidence type="ECO:0000313" key="12">
    <source>
        <dbReference type="Proteomes" id="UP000229366"/>
    </source>
</evidence>
<evidence type="ECO:0000313" key="11">
    <source>
        <dbReference type="EMBL" id="PJI76952.1"/>
    </source>
</evidence>
<dbReference type="CDD" id="cd16917">
    <property type="entry name" value="HATPase_UhpB-NarQ-NarX-like"/>
    <property type="match status" value="1"/>
</dbReference>
<dbReference type="SMART" id="SM00387">
    <property type="entry name" value="HATPase_c"/>
    <property type="match status" value="1"/>
</dbReference>
<dbReference type="InterPro" id="IPR003594">
    <property type="entry name" value="HATPase_dom"/>
</dbReference>